<reference evidence="16 17" key="1">
    <citation type="journal article" date="2016" name="Sci. Rep.">
        <title>Complete genome sequence and transcriptomic analysis of a novel marine strain Bacillus weihaiensis reveals the mechanism of brown algae degradation.</title>
        <authorList>
            <person name="Zhu Y."/>
            <person name="Chen P."/>
            <person name="Bao Y."/>
            <person name="Men Y."/>
            <person name="Zeng Y."/>
            <person name="Yang J."/>
            <person name="Sun J."/>
            <person name="Sun Y."/>
        </authorList>
    </citation>
    <scope>NUCLEOTIDE SEQUENCE [LARGE SCALE GENOMIC DNA]</scope>
    <source>
        <strain evidence="16 17">Alg07</strain>
    </source>
</reference>
<evidence type="ECO:0000256" key="6">
    <source>
        <dbReference type="ARBA" id="ARBA00022679"/>
    </source>
</evidence>
<evidence type="ECO:0000256" key="1">
    <source>
        <dbReference type="ARBA" id="ARBA00000085"/>
    </source>
</evidence>
<evidence type="ECO:0000313" key="16">
    <source>
        <dbReference type="EMBL" id="APH06174.1"/>
    </source>
</evidence>
<evidence type="ECO:0000256" key="11">
    <source>
        <dbReference type="ARBA" id="ARBA00022989"/>
    </source>
</evidence>
<feature type="domain" description="HAMP" evidence="15">
    <location>
        <begin position="324"/>
        <end position="376"/>
    </location>
</feature>
<dbReference type="InterPro" id="IPR004358">
    <property type="entry name" value="Sig_transdc_His_kin-like_C"/>
</dbReference>
<dbReference type="PROSITE" id="PS50885">
    <property type="entry name" value="HAMP"/>
    <property type="match status" value="1"/>
</dbReference>
<name>A0A1L3MV20_9BACI</name>
<keyword evidence="5" id="KW-0597">Phosphoprotein</keyword>
<evidence type="ECO:0000256" key="8">
    <source>
        <dbReference type="ARBA" id="ARBA00022741"/>
    </source>
</evidence>
<dbReference type="Gene3D" id="3.30.565.10">
    <property type="entry name" value="Histidine kinase-like ATPase, C-terminal domain"/>
    <property type="match status" value="1"/>
</dbReference>
<dbReference type="InterPro" id="IPR036890">
    <property type="entry name" value="HATPase_C_sf"/>
</dbReference>
<proteinExistence type="predicted"/>
<keyword evidence="8" id="KW-0547">Nucleotide-binding</keyword>
<dbReference type="InterPro" id="IPR003594">
    <property type="entry name" value="HATPase_dom"/>
</dbReference>
<evidence type="ECO:0000256" key="12">
    <source>
        <dbReference type="ARBA" id="ARBA00023012"/>
    </source>
</evidence>
<keyword evidence="12" id="KW-0902">Two-component regulatory system</keyword>
<dbReference type="SUPFAM" id="SSF55874">
    <property type="entry name" value="ATPase domain of HSP90 chaperone/DNA topoisomerase II/histidine kinase"/>
    <property type="match status" value="1"/>
</dbReference>
<evidence type="ECO:0000256" key="10">
    <source>
        <dbReference type="ARBA" id="ARBA00022840"/>
    </source>
</evidence>
<organism evidence="16 17">
    <name type="scientific">Bacillus weihaiensis</name>
    <dbReference type="NCBI Taxonomy" id="1547283"/>
    <lineage>
        <taxon>Bacteria</taxon>
        <taxon>Bacillati</taxon>
        <taxon>Bacillota</taxon>
        <taxon>Bacilli</taxon>
        <taxon>Bacillales</taxon>
        <taxon>Bacillaceae</taxon>
        <taxon>Bacillus</taxon>
    </lineage>
</organism>
<gene>
    <name evidence="16" type="ORF">A9C19_16280</name>
</gene>
<keyword evidence="4" id="KW-1003">Cell membrane</keyword>
<dbReference type="Gene3D" id="6.10.340.10">
    <property type="match status" value="1"/>
</dbReference>
<dbReference type="KEGG" id="bwh:A9C19_16280"/>
<evidence type="ECO:0000256" key="7">
    <source>
        <dbReference type="ARBA" id="ARBA00022692"/>
    </source>
</evidence>
<evidence type="ECO:0000256" key="3">
    <source>
        <dbReference type="ARBA" id="ARBA00012438"/>
    </source>
</evidence>
<dbReference type="PRINTS" id="PR00344">
    <property type="entry name" value="BCTRLSENSOR"/>
</dbReference>
<dbReference type="SMART" id="SM00304">
    <property type="entry name" value="HAMP"/>
    <property type="match status" value="1"/>
</dbReference>
<dbReference type="Gene3D" id="3.30.450.20">
    <property type="entry name" value="PAS domain"/>
    <property type="match status" value="1"/>
</dbReference>
<dbReference type="PANTHER" id="PTHR34220:SF11">
    <property type="entry name" value="SENSOR PROTEIN KINASE HPTS"/>
    <property type="match status" value="1"/>
</dbReference>
<dbReference type="Pfam" id="PF06580">
    <property type="entry name" value="His_kinase"/>
    <property type="match status" value="1"/>
</dbReference>
<evidence type="ECO:0000259" key="15">
    <source>
        <dbReference type="PROSITE" id="PS50885"/>
    </source>
</evidence>
<keyword evidence="9" id="KW-0418">Kinase</keyword>
<dbReference type="PANTHER" id="PTHR34220">
    <property type="entry name" value="SENSOR HISTIDINE KINASE YPDA"/>
    <property type="match status" value="1"/>
</dbReference>
<comment type="catalytic activity">
    <reaction evidence="1">
        <text>ATP + protein L-histidine = ADP + protein N-phospho-L-histidine.</text>
        <dbReference type="EC" id="2.7.13.3"/>
    </reaction>
</comment>
<evidence type="ECO:0000256" key="4">
    <source>
        <dbReference type="ARBA" id="ARBA00022475"/>
    </source>
</evidence>
<evidence type="ECO:0000256" key="5">
    <source>
        <dbReference type="ARBA" id="ARBA00022553"/>
    </source>
</evidence>
<sequence>MKFIRNHLKHNGLFAIMFSITVISIITVSIIITWTTFRMSEDFFIEKFSITNAKVVEQMKDSFESYNYSIVLASNNILQSGKIKRIMTEEQSNTQQMKSIFEIGEQMKRTKSFVDSYETEIVVTGSNEMNYATNRTYWPITDEELKNHMMTRMSLTNPRKIMYHYDERYENSSGAEGTKFIVATKPLMERISGDFYGMMYFPIHESEFRDFFTSYTSEGNDVYILDKKGTIVSSNQQDLIGEEAKELLAYVQNADQSLNSYTIEEFMGEEQIIFKEYLPSLDMYLVNLIDRDTAIGNLINKKQIVLICIFIVAIALVIVFLISRKMTNSLSKLVKQISSASKYNFDQYVSVSGTYETRQIGRAFNSMLDELHDYLEKLVLFQKQKRNAELAALQQQINPHFLYNTLTSIKFMIQQGGKGEAEETINSLISLLQNTIGNVSETITVSQEVNNLKNYVLINQKRYGDRIKVNYLLSPDCMDKEIPKLILQPFIENSFFHGFNHKTSGFINVMVWEEKGTLICEVMDNGDGMEISTNKLPTTKKKKQHFTGIGVKNVHERIQILYGPQYGVSITSEVGEGTRVKITLPIVKKDEE</sequence>
<dbReference type="STRING" id="1547283.A9C19_16280"/>
<keyword evidence="6" id="KW-0808">Transferase</keyword>
<evidence type="ECO:0000256" key="2">
    <source>
        <dbReference type="ARBA" id="ARBA00004651"/>
    </source>
</evidence>
<keyword evidence="10" id="KW-0067">ATP-binding</keyword>
<dbReference type="Proteomes" id="UP000181936">
    <property type="component" value="Chromosome"/>
</dbReference>
<keyword evidence="11 14" id="KW-1133">Transmembrane helix</keyword>
<dbReference type="AlphaFoldDB" id="A0A1L3MV20"/>
<comment type="subcellular location">
    <subcellularLocation>
        <location evidence="2">Cell membrane</location>
        <topology evidence="2">Multi-pass membrane protein</topology>
    </subcellularLocation>
</comment>
<dbReference type="OrthoDB" id="9776552at2"/>
<dbReference type="GO" id="GO:0005524">
    <property type="term" value="F:ATP binding"/>
    <property type="evidence" value="ECO:0007669"/>
    <property type="project" value="UniProtKB-KW"/>
</dbReference>
<evidence type="ECO:0000256" key="14">
    <source>
        <dbReference type="SAM" id="Phobius"/>
    </source>
</evidence>
<keyword evidence="7 14" id="KW-0812">Transmembrane</keyword>
<dbReference type="CDD" id="cd06225">
    <property type="entry name" value="HAMP"/>
    <property type="match status" value="1"/>
</dbReference>
<accession>A0A1L3MV20</accession>
<evidence type="ECO:0000313" key="17">
    <source>
        <dbReference type="Proteomes" id="UP000181936"/>
    </source>
</evidence>
<protein>
    <recommendedName>
        <fullName evidence="3">histidine kinase</fullName>
        <ecNumber evidence="3">2.7.13.3</ecNumber>
    </recommendedName>
</protein>
<feature type="transmembrane region" description="Helical" evidence="14">
    <location>
        <begin position="304"/>
        <end position="322"/>
    </location>
</feature>
<evidence type="ECO:0000256" key="13">
    <source>
        <dbReference type="ARBA" id="ARBA00023136"/>
    </source>
</evidence>
<dbReference type="InterPro" id="IPR010559">
    <property type="entry name" value="Sig_transdc_His_kin_internal"/>
</dbReference>
<dbReference type="Pfam" id="PF02518">
    <property type="entry name" value="HATPase_c"/>
    <property type="match status" value="1"/>
</dbReference>
<keyword evidence="17" id="KW-1185">Reference proteome</keyword>
<dbReference type="GO" id="GO:0005886">
    <property type="term" value="C:plasma membrane"/>
    <property type="evidence" value="ECO:0007669"/>
    <property type="project" value="UniProtKB-SubCell"/>
</dbReference>
<keyword evidence="13 14" id="KW-0472">Membrane</keyword>
<dbReference type="EC" id="2.7.13.3" evidence="3"/>
<evidence type="ECO:0000256" key="9">
    <source>
        <dbReference type="ARBA" id="ARBA00022777"/>
    </source>
</evidence>
<dbReference type="GO" id="GO:0000155">
    <property type="term" value="F:phosphorelay sensor kinase activity"/>
    <property type="evidence" value="ECO:0007669"/>
    <property type="project" value="InterPro"/>
</dbReference>
<dbReference type="InterPro" id="IPR050640">
    <property type="entry name" value="Bact_2-comp_sensor_kinase"/>
</dbReference>
<dbReference type="RefSeq" id="WP_072580976.1">
    <property type="nucleotide sequence ID" value="NZ_CP016020.1"/>
</dbReference>
<dbReference type="InterPro" id="IPR003660">
    <property type="entry name" value="HAMP_dom"/>
</dbReference>
<dbReference type="EMBL" id="CP016020">
    <property type="protein sequence ID" value="APH06174.1"/>
    <property type="molecule type" value="Genomic_DNA"/>
</dbReference>
<feature type="transmembrane region" description="Helical" evidence="14">
    <location>
        <begin position="12"/>
        <end position="37"/>
    </location>
</feature>
<dbReference type="Pfam" id="PF00672">
    <property type="entry name" value="HAMP"/>
    <property type="match status" value="1"/>
</dbReference>